<dbReference type="PANTHER" id="PTHR13808:SF1">
    <property type="entry name" value="HISTONE ACETYLTRANSFERASE"/>
    <property type="match status" value="1"/>
</dbReference>
<evidence type="ECO:0000259" key="11">
    <source>
        <dbReference type="PROSITE" id="PS50952"/>
    </source>
</evidence>
<proteinExistence type="predicted"/>
<dbReference type="Gene3D" id="1.10.246.20">
    <property type="entry name" value="Coactivator CBP, KIX domain"/>
    <property type="match status" value="1"/>
</dbReference>
<evidence type="ECO:0000256" key="9">
    <source>
        <dbReference type="SAM" id="Coils"/>
    </source>
</evidence>
<dbReference type="GO" id="GO:0003713">
    <property type="term" value="F:transcription coactivator activity"/>
    <property type="evidence" value="ECO:0007669"/>
    <property type="project" value="TreeGrafter"/>
</dbReference>
<evidence type="ECO:0000256" key="8">
    <source>
        <dbReference type="ARBA" id="ARBA00048017"/>
    </source>
</evidence>
<dbReference type="GO" id="GO:0045944">
    <property type="term" value="P:positive regulation of transcription by RNA polymerase II"/>
    <property type="evidence" value="ECO:0007669"/>
    <property type="project" value="TreeGrafter"/>
</dbReference>
<evidence type="ECO:0000256" key="6">
    <source>
        <dbReference type="ARBA" id="ARBA00023163"/>
    </source>
</evidence>
<dbReference type="GO" id="GO:0005634">
    <property type="term" value="C:nucleus"/>
    <property type="evidence" value="ECO:0007669"/>
    <property type="project" value="UniProtKB-SubCell"/>
</dbReference>
<keyword evidence="9" id="KW-0175">Coiled coil</keyword>
<accession>A0AAN5I6V6</accession>
<dbReference type="InterPro" id="IPR013178">
    <property type="entry name" value="Histone_AcTrfase_Rtt109/CBP"/>
</dbReference>
<dbReference type="SUPFAM" id="SSF47040">
    <property type="entry name" value="Kix domain of CBP (creb binding protein)"/>
    <property type="match status" value="1"/>
</dbReference>
<evidence type="ECO:0000313" key="12">
    <source>
        <dbReference type="EMBL" id="GMR52619.1"/>
    </source>
</evidence>
<keyword evidence="3" id="KW-0808">Transferase</keyword>
<gene>
    <name evidence="12" type="ORF">PMAYCL1PPCAC_22814</name>
    <name evidence="13" type="ORF">PMAYCL1PPCAC_22816</name>
</gene>
<comment type="caution">
    <text evidence="13">The sequence shown here is derived from an EMBL/GenBank/DDBJ whole genome shotgun (WGS) entry which is preliminary data.</text>
</comment>
<dbReference type="Pfam" id="PF02172">
    <property type="entry name" value="KIX"/>
    <property type="match status" value="1"/>
</dbReference>
<keyword evidence="6" id="KW-0804">Transcription</keyword>
<dbReference type="InterPro" id="IPR003101">
    <property type="entry name" value="KIX_dom"/>
</dbReference>
<evidence type="ECO:0000256" key="4">
    <source>
        <dbReference type="ARBA" id="ARBA00022853"/>
    </source>
</evidence>
<evidence type="ECO:0000256" key="3">
    <source>
        <dbReference type="ARBA" id="ARBA00022679"/>
    </source>
</evidence>
<comment type="catalytic activity">
    <reaction evidence="8">
        <text>L-lysyl-[protein] + acetyl-CoA = N(6)-acetyl-L-lysyl-[protein] + CoA + H(+)</text>
        <dbReference type="Rhea" id="RHEA:45948"/>
        <dbReference type="Rhea" id="RHEA-COMP:9752"/>
        <dbReference type="Rhea" id="RHEA-COMP:10731"/>
        <dbReference type="ChEBI" id="CHEBI:15378"/>
        <dbReference type="ChEBI" id="CHEBI:29969"/>
        <dbReference type="ChEBI" id="CHEBI:57287"/>
        <dbReference type="ChEBI" id="CHEBI:57288"/>
        <dbReference type="ChEBI" id="CHEBI:61930"/>
        <dbReference type="EC" id="2.3.1.48"/>
    </reaction>
</comment>
<dbReference type="GO" id="GO:0005667">
    <property type="term" value="C:transcription regulator complex"/>
    <property type="evidence" value="ECO:0007669"/>
    <property type="project" value="TreeGrafter"/>
</dbReference>
<dbReference type="InterPro" id="IPR036529">
    <property type="entry name" value="KIX_dom_sf"/>
</dbReference>
<evidence type="ECO:0000256" key="10">
    <source>
        <dbReference type="SAM" id="MobiDB-lite"/>
    </source>
</evidence>
<dbReference type="AlphaFoldDB" id="A0AAN5I6V6"/>
<evidence type="ECO:0000256" key="5">
    <source>
        <dbReference type="ARBA" id="ARBA00023015"/>
    </source>
</evidence>
<reference evidence="14" key="1">
    <citation type="submission" date="2022-10" db="EMBL/GenBank/DDBJ databases">
        <title>Genome assembly of Pristionchus species.</title>
        <authorList>
            <person name="Yoshida K."/>
            <person name="Sommer R.J."/>
        </authorList>
    </citation>
    <scope>NUCLEOTIDE SEQUENCE [LARGE SCALE GENOMIC DNA]</scope>
    <source>
        <strain evidence="12 14">RS5460</strain>
    </source>
</reference>
<dbReference type="PROSITE" id="PS50952">
    <property type="entry name" value="KIX"/>
    <property type="match status" value="1"/>
</dbReference>
<evidence type="ECO:0000256" key="2">
    <source>
        <dbReference type="ARBA" id="ARBA00013184"/>
    </source>
</evidence>
<keyword evidence="4" id="KW-0156">Chromatin regulator</keyword>
<keyword evidence="5" id="KW-0805">Transcription regulation</keyword>
<evidence type="ECO:0000313" key="13">
    <source>
        <dbReference type="EMBL" id="GMR52621.1"/>
    </source>
</evidence>
<feature type="compositionally biased region" description="Low complexity" evidence="10">
    <location>
        <begin position="127"/>
        <end position="141"/>
    </location>
</feature>
<dbReference type="EMBL" id="BTRK01000005">
    <property type="protein sequence ID" value="GMR52619.1"/>
    <property type="molecule type" value="Genomic_DNA"/>
</dbReference>
<dbReference type="EC" id="2.3.1.48" evidence="2"/>
<dbReference type="GO" id="GO:0000123">
    <property type="term" value="C:histone acetyltransferase complex"/>
    <property type="evidence" value="ECO:0007669"/>
    <property type="project" value="TreeGrafter"/>
</dbReference>
<comment type="subcellular location">
    <subcellularLocation>
        <location evidence="1">Nucleus</location>
    </subcellularLocation>
</comment>
<dbReference type="EMBL" id="BTRK01000005">
    <property type="protein sequence ID" value="GMR52621.1"/>
    <property type="molecule type" value="Genomic_DNA"/>
</dbReference>
<keyword evidence="14" id="KW-1185">Reference proteome</keyword>
<dbReference type="Proteomes" id="UP001328107">
    <property type="component" value="Unassembled WGS sequence"/>
</dbReference>
<organism evidence="13 14">
    <name type="scientific">Pristionchus mayeri</name>
    <dbReference type="NCBI Taxonomy" id="1317129"/>
    <lineage>
        <taxon>Eukaryota</taxon>
        <taxon>Metazoa</taxon>
        <taxon>Ecdysozoa</taxon>
        <taxon>Nematoda</taxon>
        <taxon>Chromadorea</taxon>
        <taxon>Rhabditida</taxon>
        <taxon>Rhabditina</taxon>
        <taxon>Diplogasteromorpha</taxon>
        <taxon>Diplogasteroidea</taxon>
        <taxon>Neodiplogasteridae</taxon>
        <taxon>Pristionchus</taxon>
    </lineage>
</organism>
<evidence type="ECO:0000256" key="1">
    <source>
        <dbReference type="ARBA" id="ARBA00004123"/>
    </source>
</evidence>
<evidence type="ECO:0000256" key="7">
    <source>
        <dbReference type="ARBA" id="ARBA00023242"/>
    </source>
</evidence>
<sequence length="278" mass="31167">MSVQTPLGYSGVGEYEVILASDAVFLLFPFHMANSTAMGDSGNEEEFENIDAPMRNAEDAQANDGQLRALREEIADLKSSMAREMADLKEQLAQGINELKEQMASMMTGSIVLPPTQQIRNIKVEMSGSIENGSSTSSSSSQKRRRVEAQGDSLPIHCSENAMRLLLEGYDPTTVSFPHLPSPSTPGVQSNWHEGFDKGKRRHMVGKMMHTIFPHPDASSIHDQRIKVLIEYCRKVEKDMFESAQSEEEYCHLVVDKINCMKRELEEKRAKSLQEHGY</sequence>
<feature type="domain" description="KIX" evidence="11">
    <location>
        <begin position="187"/>
        <end position="266"/>
    </location>
</feature>
<reference evidence="13" key="2">
    <citation type="submission" date="2023-06" db="EMBL/GenBank/DDBJ databases">
        <title>Genome assembly of Pristionchus species.</title>
        <authorList>
            <person name="Yoshida K."/>
            <person name="Sommer R.J."/>
        </authorList>
    </citation>
    <scope>NUCLEOTIDE SEQUENCE</scope>
    <source>
        <strain evidence="13">RS5460</strain>
    </source>
</reference>
<dbReference type="PANTHER" id="PTHR13808">
    <property type="entry name" value="CBP/P300-RELATED"/>
    <property type="match status" value="1"/>
</dbReference>
<dbReference type="GO" id="GO:0031490">
    <property type="term" value="F:chromatin DNA binding"/>
    <property type="evidence" value="ECO:0007669"/>
    <property type="project" value="TreeGrafter"/>
</dbReference>
<feature type="coiled-coil region" evidence="9">
    <location>
        <begin position="67"/>
        <end position="105"/>
    </location>
</feature>
<name>A0AAN5I6V6_9BILA</name>
<feature type="region of interest" description="Disordered" evidence="10">
    <location>
        <begin position="126"/>
        <end position="152"/>
    </location>
</feature>
<dbReference type="GO" id="GO:0004402">
    <property type="term" value="F:histone acetyltransferase activity"/>
    <property type="evidence" value="ECO:0007669"/>
    <property type="project" value="InterPro"/>
</dbReference>
<evidence type="ECO:0000313" key="14">
    <source>
        <dbReference type="Proteomes" id="UP001328107"/>
    </source>
</evidence>
<protein>
    <recommendedName>
        <fullName evidence="2">histone acetyltransferase</fullName>
        <ecNumber evidence="2">2.3.1.48</ecNumber>
    </recommendedName>
</protein>
<keyword evidence="7" id="KW-0539">Nucleus</keyword>